<accession>A0A6L2KGG2</accession>
<feature type="non-terminal residue" evidence="1">
    <location>
        <position position="97"/>
    </location>
</feature>
<name>A0A6L2KGG2_TANCI</name>
<sequence>MVASGISQLEALIHEKNSVTEMTIPSTEKKKHNMVVAAAKLHILNPNEFDLWKTRIEQYFLMTDYSLWEVILNGDSSPPTRIVDGIVQIIAPITAEQ</sequence>
<dbReference type="EMBL" id="BKCJ010002319">
    <property type="protein sequence ID" value="GEU47752.1"/>
    <property type="molecule type" value="Genomic_DNA"/>
</dbReference>
<dbReference type="AlphaFoldDB" id="A0A6L2KGG2"/>
<protein>
    <submittedName>
        <fullName evidence="1">Uncharacterized protein</fullName>
    </submittedName>
</protein>
<comment type="caution">
    <text evidence="1">The sequence shown here is derived from an EMBL/GenBank/DDBJ whole genome shotgun (WGS) entry which is preliminary data.</text>
</comment>
<evidence type="ECO:0000313" key="1">
    <source>
        <dbReference type="EMBL" id="GEU47752.1"/>
    </source>
</evidence>
<gene>
    <name evidence="1" type="ORF">Tci_019730</name>
</gene>
<reference evidence="1" key="1">
    <citation type="journal article" date="2019" name="Sci. Rep.">
        <title>Draft genome of Tanacetum cinerariifolium, the natural source of mosquito coil.</title>
        <authorList>
            <person name="Yamashiro T."/>
            <person name="Shiraishi A."/>
            <person name="Satake H."/>
            <person name="Nakayama K."/>
        </authorList>
    </citation>
    <scope>NUCLEOTIDE SEQUENCE</scope>
</reference>
<proteinExistence type="predicted"/>
<organism evidence="1">
    <name type="scientific">Tanacetum cinerariifolium</name>
    <name type="common">Dalmatian daisy</name>
    <name type="synonym">Chrysanthemum cinerariifolium</name>
    <dbReference type="NCBI Taxonomy" id="118510"/>
    <lineage>
        <taxon>Eukaryota</taxon>
        <taxon>Viridiplantae</taxon>
        <taxon>Streptophyta</taxon>
        <taxon>Embryophyta</taxon>
        <taxon>Tracheophyta</taxon>
        <taxon>Spermatophyta</taxon>
        <taxon>Magnoliopsida</taxon>
        <taxon>eudicotyledons</taxon>
        <taxon>Gunneridae</taxon>
        <taxon>Pentapetalae</taxon>
        <taxon>asterids</taxon>
        <taxon>campanulids</taxon>
        <taxon>Asterales</taxon>
        <taxon>Asteraceae</taxon>
        <taxon>Asteroideae</taxon>
        <taxon>Anthemideae</taxon>
        <taxon>Anthemidinae</taxon>
        <taxon>Tanacetum</taxon>
    </lineage>
</organism>